<comment type="caution">
    <text evidence="2">The sequence shown here is derived from an EMBL/GenBank/DDBJ whole genome shotgun (WGS) entry which is preliminary data.</text>
</comment>
<keyword evidence="3" id="KW-1185">Reference proteome</keyword>
<gene>
    <name evidence="2" type="ORF">O7U_00603</name>
</gene>
<keyword evidence="1" id="KW-1133">Transmembrane helix</keyword>
<keyword evidence="1" id="KW-0472">Membrane</keyword>
<evidence type="ECO:0000313" key="2">
    <source>
        <dbReference type="EMBL" id="KEC66072.1"/>
    </source>
</evidence>
<reference evidence="2 3" key="1">
    <citation type="submission" date="2012-04" db="EMBL/GenBank/DDBJ databases">
        <title>The Genome Sequence of Bartonella quintana JK 68.</title>
        <authorList>
            <consortium name="The Broad Institute Genome Sequencing Platform"/>
            <consortium name="The Broad Institute Genome Sequencing Center for Infectious Disease"/>
            <person name="Feldgarden M."/>
            <person name="Kirby J."/>
            <person name="Kosoy M."/>
            <person name="Birtles R."/>
            <person name="Probert W.S."/>
            <person name="Chiaraviglio L."/>
            <person name="Walker B."/>
            <person name="Young S.K."/>
            <person name="Zeng Q."/>
            <person name="Gargeya S."/>
            <person name="Fitzgerald M."/>
            <person name="Haas B."/>
            <person name="Abouelleil A."/>
            <person name="Alvarado L."/>
            <person name="Arachchi H.M."/>
            <person name="Berlin A.M."/>
            <person name="Chapman S.B."/>
            <person name="Goldberg J."/>
            <person name="Griggs A."/>
            <person name="Gujja S."/>
            <person name="Hansen M."/>
            <person name="Howarth C."/>
            <person name="Imamovic A."/>
            <person name="Larimer J."/>
            <person name="McCowen C."/>
            <person name="Montmayeur A."/>
            <person name="Murphy C."/>
            <person name="Neiman D."/>
            <person name="Pearson M."/>
            <person name="Priest M."/>
            <person name="Roberts A."/>
            <person name="Saif S."/>
            <person name="Shea T."/>
            <person name="Sisk P."/>
            <person name="Sykes S."/>
            <person name="Wortman J."/>
            <person name="Nusbaum C."/>
            <person name="Birren B."/>
        </authorList>
    </citation>
    <scope>NUCLEOTIDE SEQUENCE [LARGE SCALE GENOMIC DNA]</scope>
    <source>
        <strain evidence="2 3">JK 68</strain>
    </source>
</reference>
<proteinExistence type="predicted"/>
<feature type="transmembrane region" description="Helical" evidence="1">
    <location>
        <begin position="12"/>
        <end position="34"/>
    </location>
</feature>
<evidence type="ECO:0000256" key="1">
    <source>
        <dbReference type="SAM" id="Phobius"/>
    </source>
</evidence>
<name>A0ABR4SPJ8_BARQI</name>
<protein>
    <submittedName>
        <fullName evidence="2">Uncharacterized protein</fullName>
    </submittedName>
</protein>
<sequence>MLVNFANYNLIRAELCVIMVLGINFGSSLIAPLLTRNAAPNTRLVPLENLLMRGAGSILVLLLFLSFQPPIIWFGNDAFTQVINAHIIFNVFILLAGIPLLKWISKLITEIVHLSTKKMQTDKTLNLSNQTALDDIVLDRPNSGTL</sequence>
<dbReference type="EMBL" id="AHPD01000007">
    <property type="protein sequence ID" value="KEC66072.1"/>
    <property type="molecule type" value="Genomic_DNA"/>
</dbReference>
<feature type="transmembrane region" description="Helical" evidence="1">
    <location>
        <begin position="55"/>
        <end position="75"/>
    </location>
</feature>
<dbReference type="Proteomes" id="UP000027143">
    <property type="component" value="Unassembled WGS sequence"/>
</dbReference>
<evidence type="ECO:0000313" key="3">
    <source>
        <dbReference type="Proteomes" id="UP000027143"/>
    </source>
</evidence>
<organism evidence="2 3">
    <name type="scientific">Bartonella quintana JK 68</name>
    <dbReference type="NCBI Taxonomy" id="1134503"/>
    <lineage>
        <taxon>Bacteria</taxon>
        <taxon>Pseudomonadati</taxon>
        <taxon>Pseudomonadota</taxon>
        <taxon>Alphaproteobacteria</taxon>
        <taxon>Hyphomicrobiales</taxon>
        <taxon>Bartonellaceae</taxon>
        <taxon>Bartonella</taxon>
    </lineage>
</organism>
<accession>A0ABR4SPJ8</accession>
<keyword evidence="1" id="KW-0812">Transmembrane</keyword>
<feature type="transmembrane region" description="Helical" evidence="1">
    <location>
        <begin position="81"/>
        <end position="101"/>
    </location>
</feature>